<reference evidence="3" key="1">
    <citation type="submission" date="2015-05" db="EMBL/GenBank/DDBJ databases">
        <authorList>
            <person name="Fogelqvist Johan"/>
        </authorList>
    </citation>
    <scope>NUCLEOTIDE SEQUENCE [LARGE SCALE GENOMIC DNA]</scope>
</reference>
<dbReference type="EMBL" id="CVQI01006669">
    <property type="protein sequence ID" value="CRK16225.1"/>
    <property type="molecule type" value="Genomic_DNA"/>
</dbReference>
<evidence type="ECO:0000313" key="2">
    <source>
        <dbReference type="EMBL" id="CRK16225.1"/>
    </source>
</evidence>
<accession>A0A0G4L377</accession>
<evidence type="ECO:0000256" key="1">
    <source>
        <dbReference type="SAM" id="MobiDB-lite"/>
    </source>
</evidence>
<sequence>MAPLVFQAISLLNGPTHTQTPKLGSDQAAQRKLQNRGKLTAGRSKGCTSLQGFRNPLALHNSRVGLRATTQLVYIVLVNTLRPVPSLS</sequence>
<name>A0A0G4L377_VERLO</name>
<organism evidence="2 3">
    <name type="scientific">Verticillium longisporum</name>
    <name type="common">Verticillium dahliae var. longisporum</name>
    <dbReference type="NCBI Taxonomy" id="100787"/>
    <lineage>
        <taxon>Eukaryota</taxon>
        <taxon>Fungi</taxon>
        <taxon>Dikarya</taxon>
        <taxon>Ascomycota</taxon>
        <taxon>Pezizomycotina</taxon>
        <taxon>Sordariomycetes</taxon>
        <taxon>Hypocreomycetidae</taxon>
        <taxon>Glomerellales</taxon>
        <taxon>Plectosphaerellaceae</taxon>
        <taxon>Verticillium</taxon>
    </lineage>
</organism>
<gene>
    <name evidence="2" type="ORF">BN1723_010908</name>
</gene>
<feature type="region of interest" description="Disordered" evidence="1">
    <location>
        <begin position="16"/>
        <end position="42"/>
    </location>
</feature>
<dbReference type="Proteomes" id="UP000045706">
    <property type="component" value="Unassembled WGS sequence"/>
</dbReference>
<dbReference type="AlphaFoldDB" id="A0A0G4L377"/>
<protein>
    <submittedName>
        <fullName evidence="2">Uncharacterized protein</fullName>
    </submittedName>
</protein>
<evidence type="ECO:0000313" key="3">
    <source>
        <dbReference type="Proteomes" id="UP000045706"/>
    </source>
</evidence>
<proteinExistence type="predicted"/>